<sequence>MTTVEKQLWDKLGRFGFDSEGTQLTFAKRLARENGWNDYYTKRVIEEYKKFIFLCCVSPTPVTPSDPVDQAWHLHLTYTKSYWDDLCGNTLSRKIHHNPTKGGKSEQQKFDGCYTTLKETYTEKFGTPPPPDIWQDNDERFSDINFQRVNLRNYWLVPRPGKAFWDIAVQSLLIAGGLLCIQASPGNVFIIIFVIAFIVSAVRNRNNKGNGGSGSGDIGGGCAASCASGDSHGHSGCSSHGDSGCSSGCSGCGGGCGGGD</sequence>
<keyword evidence="1" id="KW-1133">Transmembrane helix</keyword>
<proteinExistence type="predicted"/>
<gene>
    <name evidence="2" type="ORF">AAEO56_01725</name>
</gene>
<protein>
    <recommendedName>
        <fullName evidence="4">TIGR04222 domain-containing protein</fullName>
    </recommendedName>
</protein>
<comment type="caution">
    <text evidence="2">The sequence shown here is derived from an EMBL/GenBank/DDBJ whole genome shotgun (WGS) entry which is preliminary data.</text>
</comment>
<dbReference type="RefSeq" id="WP_341695285.1">
    <property type="nucleotide sequence ID" value="NZ_JBBYHR010000001.1"/>
</dbReference>
<keyword evidence="1" id="KW-0812">Transmembrane</keyword>
<name>A0ABU9HSR4_9FLAO</name>
<evidence type="ECO:0008006" key="4">
    <source>
        <dbReference type="Google" id="ProtNLM"/>
    </source>
</evidence>
<dbReference type="EMBL" id="JBBYHR010000001">
    <property type="protein sequence ID" value="MEL1242967.1"/>
    <property type="molecule type" value="Genomic_DNA"/>
</dbReference>
<keyword evidence="1" id="KW-0472">Membrane</keyword>
<reference evidence="2 3" key="1">
    <citation type="submission" date="2024-04" db="EMBL/GenBank/DDBJ databases">
        <title>Flavobacterium sp. DGU11 16S ribosomal RNA gene Genome sequencing and assembly.</title>
        <authorList>
            <person name="Park S."/>
        </authorList>
    </citation>
    <scope>NUCLEOTIDE SEQUENCE [LARGE SCALE GENOMIC DNA]</scope>
    <source>
        <strain evidence="2 3">DGU11</strain>
    </source>
</reference>
<accession>A0ABU9HSR4</accession>
<organism evidence="2 3">
    <name type="scientific">Flavobacterium arundinis</name>
    <dbReference type="NCBI Taxonomy" id="3139143"/>
    <lineage>
        <taxon>Bacteria</taxon>
        <taxon>Pseudomonadati</taxon>
        <taxon>Bacteroidota</taxon>
        <taxon>Flavobacteriia</taxon>
        <taxon>Flavobacteriales</taxon>
        <taxon>Flavobacteriaceae</taxon>
        <taxon>Flavobacterium</taxon>
    </lineage>
</organism>
<evidence type="ECO:0000256" key="1">
    <source>
        <dbReference type="SAM" id="Phobius"/>
    </source>
</evidence>
<evidence type="ECO:0000313" key="2">
    <source>
        <dbReference type="EMBL" id="MEL1242967.1"/>
    </source>
</evidence>
<evidence type="ECO:0000313" key="3">
    <source>
        <dbReference type="Proteomes" id="UP001464555"/>
    </source>
</evidence>
<feature type="transmembrane region" description="Helical" evidence="1">
    <location>
        <begin position="172"/>
        <end position="199"/>
    </location>
</feature>
<keyword evidence="3" id="KW-1185">Reference proteome</keyword>
<dbReference type="Proteomes" id="UP001464555">
    <property type="component" value="Unassembled WGS sequence"/>
</dbReference>